<keyword evidence="2" id="KW-1185">Reference proteome</keyword>
<sequence>MNQEKMMWAPKIGIQKDGGVQEIRKFDAVEDRAAAVRFAEKIFDENINAAWFGVERVLVDR</sequence>
<dbReference type="Proteomes" id="UP000680158">
    <property type="component" value="Unassembled WGS sequence"/>
</dbReference>
<evidence type="ECO:0000313" key="2">
    <source>
        <dbReference type="Proteomes" id="UP000680158"/>
    </source>
</evidence>
<dbReference type="RefSeq" id="WP_212684863.1">
    <property type="nucleotide sequence ID" value="NZ_JAGSPM010000007.1"/>
</dbReference>
<protein>
    <submittedName>
        <fullName evidence="1">Uncharacterized protein</fullName>
    </submittedName>
</protein>
<gene>
    <name evidence="1" type="ORF">KDM92_12845</name>
</gene>
<organism evidence="1 2">
    <name type="scientific">Undibacterium baiyunense</name>
    <dbReference type="NCBI Taxonomy" id="2828731"/>
    <lineage>
        <taxon>Bacteria</taxon>
        <taxon>Pseudomonadati</taxon>
        <taxon>Pseudomonadota</taxon>
        <taxon>Betaproteobacteria</taxon>
        <taxon>Burkholderiales</taxon>
        <taxon>Oxalobacteraceae</taxon>
        <taxon>Undibacterium</taxon>
    </lineage>
</organism>
<dbReference type="EMBL" id="JAGSPM010000007">
    <property type="protein sequence ID" value="MBR7747473.1"/>
    <property type="molecule type" value="Genomic_DNA"/>
</dbReference>
<comment type="caution">
    <text evidence="1">The sequence shown here is derived from an EMBL/GenBank/DDBJ whole genome shotgun (WGS) entry which is preliminary data.</text>
</comment>
<proteinExistence type="predicted"/>
<evidence type="ECO:0000313" key="1">
    <source>
        <dbReference type="EMBL" id="MBR7747473.1"/>
    </source>
</evidence>
<reference evidence="1 2" key="1">
    <citation type="submission" date="2021-04" db="EMBL/GenBank/DDBJ databases">
        <title>novel species isolated from subtropical streams in China.</title>
        <authorList>
            <person name="Lu H."/>
        </authorList>
    </citation>
    <scope>NUCLEOTIDE SEQUENCE [LARGE SCALE GENOMIC DNA]</scope>
    <source>
        <strain evidence="1 2">BYS107W</strain>
    </source>
</reference>
<name>A0A941I2G6_9BURK</name>
<dbReference type="AlphaFoldDB" id="A0A941I2G6"/>
<accession>A0A941I2G6</accession>